<evidence type="ECO:0000313" key="3">
    <source>
        <dbReference type="EMBL" id="WYJ92264.1"/>
    </source>
</evidence>
<reference evidence="2" key="1">
    <citation type="submission" date="2017-05" db="EMBL/GenBank/DDBJ databases">
        <title>The Genome Sequence of Enterococcus sp. 9E7_DIV0242.</title>
        <authorList>
            <consortium name="The Broad Institute Genomics Platform"/>
            <consortium name="The Broad Institute Genomic Center for Infectious Diseases"/>
            <person name="Earl A."/>
            <person name="Manson A."/>
            <person name="Schwartman J."/>
            <person name="Gilmore M."/>
            <person name="Abouelleil A."/>
            <person name="Cao P."/>
            <person name="Chapman S."/>
            <person name="Cusick C."/>
            <person name="Shea T."/>
            <person name="Young S."/>
            <person name="Neafsey D."/>
            <person name="Nusbaum C."/>
            <person name="Birren B."/>
        </authorList>
    </citation>
    <scope>NUCLEOTIDE SEQUENCE [LARGE SCALE GENOMIC DNA]</scope>
    <source>
        <strain evidence="2">9E7_DIV0242</strain>
    </source>
</reference>
<reference evidence="3" key="2">
    <citation type="submission" date="2017-05" db="EMBL/GenBank/DDBJ databases">
        <authorList>
            <consortium name="The Broad Institute Genomics Platform"/>
            <consortium name="The Broad Institute Genomic Center for Infectious Diseases"/>
            <person name="Earl A."/>
            <person name="Manson A."/>
            <person name="Schwartman J."/>
            <person name="Gilmore M."/>
            <person name="Abouelleil A."/>
            <person name="Cao P."/>
            <person name="Chapman S."/>
            <person name="Cusick C."/>
            <person name="Shea T."/>
            <person name="Young S."/>
            <person name="Neafsey D."/>
            <person name="Nusbaum C."/>
            <person name="Birren B."/>
        </authorList>
    </citation>
    <scope>NUCLEOTIDE SEQUENCE</scope>
    <source>
        <strain evidence="3">9E7_DIV0242</strain>
    </source>
</reference>
<evidence type="ECO:0000313" key="4">
    <source>
        <dbReference type="Proteomes" id="UP000195141"/>
    </source>
</evidence>
<keyword evidence="4" id="KW-1185">Reference proteome</keyword>
<name>A0A242K6K8_9ENTE</name>
<dbReference type="EMBL" id="CP147247">
    <property type="protein sequence ID" value="WYJ92264.1"/>
    <property type="molecule type" value="Genomic_DNA"/>
</dbReference>
<proteinExistence type="predicted"/>
<gene>
    <name evidence="2" type="ORF">A5888_002165</name>
    <name evidence="3" type="ORF">A5888_004037</name>
</gene>
<dbReference type="Pfam" id="PF05043">
    <property type="entry name" value="Mga"/>
    <property type="match status" value="1"/>
</dbReference>
<dbReference type="RefSeq" id="WP_086349226.1">
    <property type="nucleotide sequence ID" value="NZ_CP147247.1"/>
</dbReference>
<dbReference type="EMBL" id="NGMM01000003">
    <property type="protein sequence ID" value="OTP15951.1"/>
    <property type="molecule type" value="Genomic_DNA"/>
</dbReference>
<reference evidence="3" key="3">
    <citation type="submission" date="2024-03" db="EMBL/GenBank/DDBJ databases">
        <title>The Genome Sequence of Enterococcus sp. DIV0242b.</title>
        <authorList>
            <consortium name="The Broad Institute Genomics Platform"/>
            <consortium name="The Broad Institute Microbial Omics Core"/>
            <consortium name="The Broad Institute Genomic Center for Infectious Diseases"/>
            <person name="Earl A."/>
            <person name="Manson A."/>
            <person name="Gilmore M."/>
            <person name="Schwartman J."/>
            <person name="Shea T."/>
            <person name="Abouelleil A."/>
            <person name="Cao P."/>
            <person name="Chapman S."/>
            <person name="Cusick C."/>
            <person name="Young S."/>
            <person name="Neafsey D."/>
            <person name="Nusbaum C."/>
            <person name="Birren B."/>
        </authorList>
    </citation>
    <scope>NUCLEOTIDE SEQUENCE</scope>
    <source>
        <strain evidence="3">9E7_DIV0242</strain>
    </source>
</reference>
<dbReference type="AlphaFoldDB" id="A0A242K6K8"/>
<dbReference type="OrthoDB" id="2363368at2"/>
<sequence>MIYTYIEKNLLRAVELTDLLLGEEYVSPMSIAAHLKCTPVTVANDINYLRNTLHITILENSSGDFRIDPFTEGNREILGKKIYAQSLFLKALTYFLQPFEKKYIEFIDEQFISVSKGYLLRATVEKFLKELGLTISDNQITGDLIKIRFLVSVLTRQFGLDLIAFDKTITEKSLIALQAVETSLSITFSNSEKQFFTALLQTTTAQNMPKGCLYFPSETLESIRSYLRPVAFEEAIKEHFQPVWGDQFDVEYLFSLLSLMIINTHVFDQTMAPETLAAYQENFLNDPSVHRLTDLFEESFSIKLTEKEWFLSAIFIFLKDITLDLHPLISTEYLRVGRTDTGIYSKVACIIQKWNTYGLHITTKHIQVLCCRLSPFILKKQVSTIALISENSMDSHITKMMIQDFLPQTIRFSIHSNLLEAKKENEKINETLFVIDKNAYLPKECQVAIRSLFIDFPPETKELQKLLACTFL</sequence>
<feature type="domain" description="Mga helix-turn-helix" evidence="1">
    <location>
        <begin position="80"/>
        <end position="150"/>
    </location>
</feature>
<organism evidence="2">
    <name type="scientific">Candidatus Enterococcus clewellii</name>
    <dbReference type="NCBI Taxonomy" id="1834193"/>
    <lineage>
        <taxon>Bacteria</taxon>
        <taxon>Bacillati</taxon>
        <taxon>Bacillota</taxon>
        <taxon>Bacilli</taxon>
        <taxon>Lactobacillales</taxon>
        <taxon>Enterococcaceae</taxon>
        <taxon>Enterococcus</taxon>
    </lineage>
</organism>
<evidence type="ECO:0000313" key="2">
    <source>
        <dbReference type="EMBL" id="OTP15951.1"/>
    </source>
</evidence>
<accession>A0A242K6K8</accession>
<evidence type="ECO:0000259" key="1">
    <source>
        <dbReference type="Pfam" id="PF05043"/>
    </source>
</evidence>
<dbReference type="InterPro" id="IPR007737">
    <property type="entry name" value="Mga_HTH"/>
</dbReference>
<protein>
    <recommendedName>
        <fullName evidence="1">Mga helix-turn-helix domain-containing protein</fullName>
    </recommendedName>
</protein>
<dbReference type="Proteomes" id="UP000195141">
    <property type="component" value="Chromosome"/>
</dbReference>